<evidence type="ECO:0000256" key="5">
    <source>
        <dbReference type="ARBA" id="ARBA00022490"/>
    </source>
</evidence>
<feature type="region of interest" description="Disordered" evidence="13">
    <location>
        <begin position="50"/>
        <end position="72"/>
    </location>
</feature>
<evidence type="ECO:0000256" key="4">
    <source>
        <dbReference type="ARBA" id="ARBA00022475"/>
    </source>
</evidence>
<evidence type="ECO:0000256" key="10">
    <source>
        <dbReference type="ARBA" id="ARBA00023157"/>
    </source>
</evidence>
<sequence>MHANGGSAYYYQQPRFGTLPPLSSSSPQSHHYATSTILDDEPVWARADTIDPRQRSPPPHGYQPPSVRGATPQQMTVVHSSAKPVPDSDIYRVGIYGWRKRCLYAFILALTLVVFINLAFTFWIMTVLDFSLGGMGALKIEEDRIRVVGRSEFEKPVQFSQLSSADDQALSIDSALGVSISAHNHTGHSTAALHLQPDGKAQMICDRFEVLDEQKKSLFFVDSNEIGLKLENLRILDDGGSVFEGAIQTAIIRPEPDSPLRIESPTRSLIVEAGQDIEMLSSAGEIHINSLFDIQLRAKQGNIRLESSNIFMSGLEKSMGVGGASQYQLCVCQNGRLFLANERADCRADKQICS</sequence>
<comment type="caution">
    <text evidence="15">The sequence shown here is derived from an EMBL/GenBank/DDBJ whole genome shotgun (WGS) entry which is preliminary data.</text>
</comment>
<evidence type="ECO:0000256" key="1">
    <source>
        <dbReference type="ARBA" id="ARBA00004245"/>
    </source>
</evidence>
<comment type="similarity">
    <text evidence="3">Belongs to the sarcoglycan beta/delta/gamma/zeta family.</text>
</comment>
<keyword evidence="9 14" id="KW-0472">Membrane</keyword>
<evidence type="ECO:0000313" key="16">
    <source>
        <dbReference type="Proteomes" id="UP000580250"/>
    </source>
</evidence>
<dbReference type="AlphaFoldDB" id="A0A6V7TX55"/>
<accession>A0A6V7TX55</accession>
<gene>
    <name evidence="15" type="ORF">MENT_LOCUS5672</name>
</gene>
<evidence type="ECO:0000256" key="3">
    <source>
        <dbReference type="ARBA" id="ARBA00007574"/>
    </source>
</evidence>
<dbReference type="PANTHER" id="PTHR12939:SF10">
    <property type="entry name" value="EG:4F1.1 PROTEIN"/>
    <property type="match status" value="1"/>
</dbReference>
<evidence type="ECO:0000256" key="2">
    <source>
        <dbReference type="ARBA" id="ARBA00004274"/>
    </source>
</evidence>
<evidence type="ECO:0000256" key="9">
    <source>
        <dbReference type="ARBA" id="ARBA00023136"/>
    </source>
</evidence>
<keyword evidence="12" id="KW-0206">Cytoskeleton</keyword>
<evidence type="ECO:0000256" key="8">
    <source>
        <dbReference type="ARBA" id="ARBA00022989"/>
    </source>
</evidence>
<keyword evidence="8 14" id="KW-1133">Transmembrane helix</keyword>
<dbReference type="OrthoDB" id="496749at2759"/>
<dbReference type="GO" id="GO:0042383">
    <property type="term" value="C:sarcolemma"/>
    <property type="evidence" value="ECO:0007669"/>
    <property type="project" value="UniProtKB-SubCell"/>
</dbReference>
<evidence type="ECO:0000256" key="14">
    <source>
        <dbReference type="SAM" id="Phobius"/>
    </source>
</evidence>
<feature type="transmembrane region" description="Helical" evidence="14">
    <location>
        <begin position="102"/>
        <end position="125"/>
    </location>
</feature>
<dbReference type="PANTHER" id="PTHR12939">
    <property type="entry name" value="SARCOGLYCAN"/>
    <property type="match status" value="1"/>
</dbReference>
<reference evidence="15 16" key="1">
    <citation type="submission" date="2020-08" db="EMBL/GenBank/DDBJ databases">
        <authorList>
            <person name="Koutsovoulos G."/>
            <person name="Danchin GJ E."/>
        </authorList>
    </citation>
    <scope>NUCLEOTIDE SEQUENCE [LARGE SCALE GENOMIC DNA]</scope>
</reference>
<evidence type="ECO:0000256" key="11">
    <source>
        <dbReference type="ARBA" id="ARBA00023180"/>
    </source>
</evidence>
<keyword evidence="10" id="KW-1015">Disulfide bond</keyword>
<evidence type="ECO:0000256" key="6">
    <source>
        <dbReference type="ARBA" id="ARBA00022692"/>
    </source>
</evidence>
<keyword evidence="4" id="KW-1003">Cell membrane</keyword>
<name>A0A6V7TX55_MELEN</name>
<dbReference type="InterPro" id="IPR039972">
    <property type="entry name" value="Sarcoglycan_gamma/delta/zeta"/>
</dbReference>
<evidence type="ECO:0000313" key="15">
    <source>
        <dbReference type="EMBL" id="CAD2138128.1"/>
    </source>
</evidence>
<keyword evidence="11" id="KW-0325">Glycoprotein</keyword>
<dbReference type="InterPro" id="IPR006875">
    <property type="entry name" value="Sarcoglycan"/>
</dbReference>
<dbReference type="Pfam" id="PF04790">
    <property type="entry name" value="Sarcoglycan_1"/>
    <property type="match status" value="1"/>
</dbReference>
<keyword evidence="5" id="KW-0963">Cytoplasm</keyword>
<keyword evidence="6 14" id="KW-0812">Transmembrane</keyword>
<evidence type="ECO:0000256" key="7">
    <source>
        <dbReference type="ARBA" id="ARBA00022968"/>
    </source>
</evidence>
<dbReference type="Proteomes" id="UP000580250">
    <property type="component" value="Unassembled WGS sequence"/>
</dbReference>
<evidence type="ECO:0000256" key="12">
    <source>
        <dbReference type="ARBA" id="ARBA00023212"/>
    </source>
</evidence>
<organism evidence="15 16">
    <name type="scientific">Meloidogyne enterolobii</name>
    <name type="common">Root-knot nematode worm</name>
    <name type="synonym">Meloidogyne mayaguensis</name>
    <dbReference type="NCBI Taxonomy" id="390850"/>
    <lineage>
        <taxon>Eukaryota</taxon>
        <taxon>Metazoa</taxon>
        <taxon>Ecdysozoa</taxon>
        <taxon>Nematoda</taxon>
        <taxon>Chromadorea</taxon>
        <taxon>Rhabditida</taxon>
        <taxon>Tylenchina</taxon>
        <taxon>Tylenchomorpha</taxon>
        <taxon>Tylenchoidea</taxon>
        <taxon>Meloidogynidae</taxon>
        <taxon>Meloidogyninae</taxon>
        <taxon>Meloidogyne</taxon>
    </lineage>
</organism>
<keyword evidence="7" id="KW-0735">Signal-anchor</keyword>
<dbReference type="EMBL" id="CAJEWN010000021">
    <property type="protein sequence ID" value="CAD2138128.1"/>
    <property type="molecule type" value="Genomic_DNA"/>
</dbReference>
<protein>
    <submittedName>
        <fullName evidence="15">Uncharacterized protein</fullName>
    </submittedName>
</protein>
<dbReference type="GO" id="GO:0005856">
    <property type="term" value="C:cytoskeleton"/>
    <property type="evidence" value="ECO:0007669"/>
    <property type="project" value="UniProtKB-SubCell"/>
</dbReference>
<dbReference type="GO" id="GO:0016012">
    <property type="term" value="C:sarcoglycan complex"/>
    <property type="evidence" value="ECO:0007669"/>
    <property type="project" value="InterPro"/>
</dbReference>
<comment type="subcellular location">
    <subcellularLocation>
        <location evidence="2">Cell membrane</location>
        <location evidence="2">Sarcolemma</location>
        <topology evidence="2">Single-pass type II membrane protein</topology>
    </subcellularLocation>
    <subcellularLocation>
        <location evidence="1">Cytoplasm</location>
        <location evidence="1">Cytoskeleton</location>
    </subcellularLocation>
</comment>
<evidence type="ECO:0000256" key="13">
    <source>
        <dbReference type="SAM" id="MobiDB-lite"/>
    </source>
</evidence>
<proteinExistence type="inferred from homology"/>